<dbReference type="AlphaFoldDB" id="A0A0Q0YEV3"/>
<evidence type="ECO:0000313" key="1">
    <source>
        <dbReference type="EMBL" id="KQB84935.1"/>
    </source>
</evidence>
<dbReference type="EMBL" id="LKST01000001">
    <property type="protein sequence ID" value="KQB84935.1"/>
    <property type="molecule type" value="Genomic_DNA"/>
</dbReference>
<keyword evidence="2" id="KW-1185">Reference proteome</keyword>
<protein>
    <recommendedName>
        <fullName evidence="3">Minor tail protein</fullName>
    </recommendedName>
</protein>
<reference evidence="1 2" key="1">
    <citation type="submission" date="2015-10" db="EMBL/GenBank/DDBJ databases">
        <title>Corynebacteirum lowii and Corynebacterium oculi species nova, derived from human clinical disease and and emended description of Corynebacterium mastiditis.</title>
        <authorList>
            <person name="Bernard K."/>
            <person name="Pacheco A.L."/>
            <person name="Mcdougall C."/>
            <person name="Burtx T."/>
            <person name="Weibe D."/>
            <person name="Tyler S."/>
            <person name="Olson A.B."/>
            <person name="Cnockaert M."/>
            <person name="Eguchi H."/>
            <person name="Kuwahara T."/>
            <person name="Nakayama-Imaohji H."/>
            <person name="Boudewijins M."/>
            <person name="Van Hoecke F."/>
            <person name="Bernier A.-M."/>
            <person name="Vandamme P."/>
        </authorList>
    </citation>
    <scope>NUCLEOTIDE SEQUENCE [LARGE SCALE GENOMIC DNA]</scope>
    <source>
        <strain evidence="1 2">NML 130210</strain>
    </source>
</reference>
<sequence>MGVKVTPSLTIGGYEIACSADKADTEPVAVRSVKIDWGRNEYHDASATPATMTLHLADVTDEWADYIRRNKAVGREVRLQIEGRPVLALDGTRISGTTHRMVVFRGRVSRATAKLTKSESGQGARRWIITLVCADSTAAMGGVHPGPSEWPTEAMMDRALRIRGLSEVGTTRIENFYFRSEYHMFGVSPLDVKGKSALQLLGDFYGSMAAETWSYDPDGNVVRQVPRLSQDMTVRLQSSDEQHGAVKPAVDGVHFEGVTYPGIGLGGCQLTGDPVIEADPATVINRVEVNWKNREREWDDTISVHENVYPGDARRVLSWDTWLGDQENVEPAQNALWARVHEEGRRPRHPEFTTQPTHVFPNWDVTRWVLMAWENPRPCFISGDAAHQWLMGTNQAYGPIVAPIGGTLHFDPKDGWSALLRTHFIHNTRSRISPVPWQGLKQYRRNNQRTVPWMWERGGTPPGAQIIDQSTIKNNYSMPNRYPRWGKAPSNRGYCFHTSVTWSDLRYIDNSGAEIKDVAI</sequence>
<dbReference type="RefSeq" id="WP_055121344.1">
    <property type="nucleotide sequence ID" value="NZ_LKST01000001.1"/>
</dbReference>
<evidence type="ECO:0000313" key="2">
    <source>
        <dbReference type="Proteomes" id="UP000050517"/>
    </source>
</evidence>
<dbReference type="OrthoDB" id="4397036at2"/>
<organism evidence="1 2">
    <name type="scientific">Corynebacterium oculi</name>
    <dbReference type="NCBI Taxonomy" id="1544416"/>
    <lineage>
        <taxon>Bacteria</taxon>
        <taxon>Bacillati</taxon>
        <taxon>Actinomycetota</taxon>
        <taxon>Actinomycetes</taxon>
        <taxon>Mycobacteriales</taxon>
        <taxon>Corynebacteriaceae</taxon>
        <taxon>Corynebacterium</taxon>
    </lineage>
</organism>
<comment type="caution">
    <text evidence="1">The sequence shown here is derived from an EMBL/GenBank/DDBJ whole genome shotgun (WGS) entry which is preliminary data.</text>
</comment>
<name>A0A0Q0YEV3_9CORY</name>
<dbReference type="STRING" id="1544416.Cocul_00065"/>
<evidence type="ECO:0008006" key="3">
    <source>
        <dbReference type="Google" id="ProtNLM"/>
    </source>
</evidence>
<proteinExistence type="predicted"/>
<gene>
    <name evidence="1" type="ORF">Cocul_00065</name>
</gene>
<accession>A0A0Q0YEV3</accession>
<dbReference type="Proteomes" id="UP000050517">
    <property type="component" value="Unassembled WGS sequence"/>
</dbReference>
<dbReference type="PATRIC" id="fig|1544416.3.peg.64"/>